<sequence length="94" mass="10867">MFVPSNGTQAALNALAPLPRQIISITETAWEVIERYARYCGLLVFDSERGRTHDLAGRNGTRCIGRRTRQQRRGDRLHEEHARDLQHIQRRAQC</sequence>
<organism evidence="2 3">
    <name type="scientific">Paraburkholderia steynii</name>
    <dbReference type="NCBI Taxonomy" id="1245441"/>
    <lineage>
        <taxon>Bacteria</taxon>
        <taxon>Pseudomonadati</taxon>
        <taxon>Pseudomonadota</taxon>
        <taxon>Betaproteobacteria</taxon>
        <taxon>Burkholderiales</taxon>
        <taxon>Burkholderiaceae</taxon>
        <taxon>Paraburkholderia</taxon>
    </lineage>
</organism>
<feature type="compositionally biased region" description="Basic and acidic residues" evidence="1">
    <location>
        <begin position="72"/>
        <end position="87"/>
    </location>
</feature>
<dbReference type="AlphaFoldDB" id="A0A4R0X504"/>
<evidence type="ECO:0000313" key="2">
    <source>
        <dbReference type="EMBL" id="TCG01817.1"/>
    </source>
</evidence>
<dbReference type="EMBL" id="MWML01000924">
    <property type="protein sequence ID" value="TCG01817.1"/>
    <property type="molecule type" value="Genomic_DNA"/>
</dbReference>
<protein>
    <submittedName>
        <fullName evidence="2">Uncharacterized protein</fullName>
    </submittedName>
</protein>
<keyword evidence="3" id="KW-1185">Reference proteome</keyword>
<evidence type="ECO:0000256" key="1">
    <source>
        <dbReference type="SAM" id="MobiDB-lite"/>
    </source>
</evidence>
<comment type="caution">
    <text evidence="2">The sequence shown here is derived from an EMBL/GenBank/DDBJ whole genome shotgun (WGS) entry which is preliminary data.</text>
</comment>
<gene>
    <name evidence="2" type="ORF">BZM27_54345</name>
</gene>
<feature type="region of interest" description="Disordered" evidence="1">
    <location>
        <begin position="67"/>
        <end position="94"/>
    </location>
</feature>
<proteinExistence type="predicted"/>
<accession>A0A4R0X504</accession>
<dbReference type="Proteomes" id="UP000294200">
    <property type="component" value="Unassembled WGS sequence"/>
</dbReference>
<name>A0A4R0X504_9BURK</name>
<reference evidence="2 3" key="1">
    <citation type="submission" date="2017-02" db="EMBL/GenBank/DDBJ databases">
        <title>Paraburkholderia sophoroidis sp. nov. and Paraburkholderia steynii sp. nov. rhizobial symbionts of the fynbos legume Hypocalyptus sophoroides.</title>
        <authorList>
            <person name="Steenkamp E.T."/>
            <person name="Beukes C.W."/>
            <person name="Van Zyl E."/>
            <person name="Avontuur J."/>
            <person name="Chan W.Y."/>
            <person name="Hassen A."/>
            <person name="Palmer M."/>
            <person name="Mthombeni L."/>
            <person name="Phalane F."/>
            <person name="Sereme K."/>
            <person name="Venter S.N."/>
        </authorList>
    </citation>
    <scope>NUCLEOTIDE SEQUENCE [LARGE SCALE GENOMIC DNA]</scope>
    <source>
        <strain evidence="2 3">HC1.1ba</strain>
    </source>
</reference>
<dbReference type="SUPFAM" id="SSF69279">
    <property type="entry name" value="Phage tail proteins"/>
    <property type="match status" value="1"/>
</dbReference>
<feature type="non-terminal residue" evidence="2">
    <location>
        <position position="94"/>
    </location>
</feature>
<dbReference type="Gene3D" id="3.55.50.10">
    <property type="entry name" value="Baseplate protein-like domains"/>
    <property type="match status" value="1"/>
</dbReference>
<evidence type="ECO:0000313" key="3">
    <source>
        <dbReference type="Proteomes" id="UP000294200"/>
    </source>
</evidence>